<dbReference type="NCBIfam" id="NF003818">
    <property type="entry name" value="PRK05409.1"/>
    <property type="match status" value="1"/>
</dbReference>
<accession>A0A085G6R3</accession>
<dbReference type="InterPro" id="IPR007801">
    <property type="entry name" value="MbnB/TglH/ChrH"/>
</dbReference>
<keyword evidence="2" id="KW-1185">Reference proteome</keyword>
<dbReference type="Proteomes" id="UP000028640">
    <property type="component" value="Unassembled WGS sequence"/>
</dbReference>
<dbReference type="PANTHER" id="PTHR42194">
    <property type="entry name" value="UPF0276 PROTEIN HI_1600"/>
    <property type="match status" value="1"/>
</dbReference>
<dbReference type="EMBL" id="JMPJ01000065">
    <property type="protein sequence ID" value="KFC79408.1"/>
    <property type="molecule type" value="Genomic_DNA"/>
</dbReference>
<gene>
    <name evidence="1" type="ORF">GEAM_3217</name>
</gene>
<organism evidence="1 2">
    <name type="scientific">Ewingella americana (strain ATCC 33852 / DSM 4580 / CCUG 14506 / JCM 5911 / LMG 7869 / NCTC 12157 / CDC 1468-78)</name>
    <dbReference type="NCBI Taxonomy" id="910964"/>
    <lineage>
        <taxon>Bacteria</taxon>
        <taxon>Pseudomonadati</taxon>
        <taxon>Pseudomonadota</taxon>
        <taxon>Gammaproteobacteria</taxon>
        <taxon>Enterobacterales</taxon>
        <taxon>Yersiniaceae</taxon>
        <taxon>Ewingella</taxon>
    </lineage>
</organism>
<dbReference type="RefSeq" id="WP_034793369.1">
    <property type="nucleotide sequence ID" value="NZ_JMPJ01000065.1"/>
</dbReference>
<comment type="caution">
    <text evidence="1">The sequence shown here is derived from an EMBL/GenBank/DDBJ whole genome shotgun (WGS) entry which is preliminary data.</text>
</comment>
<reference evidence="1 2" key="1">
    <citation type="submission" date="2014-05" db="EMBL/GenBank/DDBJ databases">
        <title>ATOL: Assembling a taxonomically balanced genome-scale reconstruction of the evolutionary history of the Enterobacteriaceae.</title>
        <authorList>
            <person name="Plunkett G.III."/>
            <person name="Neeno-Eckwall E.C."/>
            <person name="Glasner J.D."/>
            <person name="Perna N.T."/>
        </authorList>
    </citation>
    <scope>NUCLEOTIDE SEQUENCE [LARGE SCALE GENOMIC DNA]</scope>
    <source>
        <strain evidence="1 2">ATCC 33852</strain>
    </source>
</reference>
<name>A0A085G6R3_EWIA3</name>
<dbReference type="Gene3D" id="3.20.20.150">
    <property type="entry name" value="Divalent-metal-dependent TIM barrel enzymes"/>
    <property type="match status" value="1"/>
</dbReference>
<dbReference type="InterPro" id="IPR036237">
    <property type="entry name" value="Xyl_isomerase-like_sf"/>
</dbReference>
<proteinExistence type="predicted"/>
<evidence type="ECO:0000313" key="2">
    <source>
        <dbReference type="Proteomes" id="UP000028640"/>
    </source>
</evidence>
<dbReference type="GeneID" id="78381415"/>
<protein>
    <submittedName>
        <fullName evidence="1">Uncharacterized protein</fullName>
    </submittedName>
</protein>
<dbReference type="eggNOG" id="COG3220">
    <property type="taxonomic scope" value="Bacteria"/>
</dbReference>
<dbReference type="AlphaFoldDB" id="A0A085G6R3"/>
<evidence type="ECO:0000313" key="1">
    <source>
        <dbReference type="EMBL" id="KFC79408.1"/>
    </source>
</evidence>
<dbReference type="STRING" id="910964.GEAM_3217"/>
<dbReference type="OrthoDB" id="9763101at2"/>
<dbReference type="PANTHER" id="PTHR42194:SF1">
    <property type="entry name" value="UPF0276 PROTEIN HI_1600"/>
    <property type="match status" value="1"/>
</dbReference>
<dbReference type="Pfam" id="PF05114">
    <property type="entry name" value="MbnB_TglH_ChrH"/>
    <property type="match status" value="1"/>
</dbReference>
<sequence length="278" mass="31039">MTTITQLGAGLGLKPEHYQQALKSPADVWFEVHSENYLMAGGPRREWLEAIRQQHAISLHGVSLSLAADAPPDAALLSRLKMLVDEVKPALVSEHLAWSQWDGAYYPDLLPVPRTSQVMRRLIDNIDRVQDALGRQISLENPTHYLHMPEHEWDDIAFLHEVSCATGCGLLLDINNVWLSAHNLGFDAAAWLDGFPADHVTEIHLAGFSSDEGGSSLLIDSHDNPVSDDVWALYQRLIQRIGARPTLIERDDKLPEFAVLLQEQQRAQGILHTYGGLR</sequence>
<dbReference type="SUPFAM" id="SSF51658">
    <property type="entry name" value="Xylose isomerase-like"/>
    <property type="match status" value="1"/>
</dbReference>